<dbReference type="Proteomes" id="UP000054477">
    <property type="component" value="Unassembled WGS sequence"/>
</dbReference>
<evidence type="ECO:0000313" key="3">
    <source>
        <dbReference type="Proteomes" id="UP000054477"/>
    </source>
</evidence>
<reference evidence="3" key="2">
    <citation type="submission" date="2015-01" db="EMBL/GenBank/DDBJ databases">
        <title>Evolutionary Origins and Diversification of the Mycorrhizal Mutualists.</title>
        <authorList>
            <consortium name="DOE Joint Genome Institute"/>
            <consortium name="Mycorrhizal Genomics Consortium"/>
            <person name="Kohler A."/>
            <person name="Kuo A."/>
            <person name="Nagy L.G."/>
            <person name="Floudas D."/>
            <person name="Copeland A."/>
            <person name="Barry K.W."/>
            <person name="Cichocki N."/>
            <person name="Veneault-Fourrey C."/>
            <person name="LaButti K."/>
            <person name="Lindquist E.A."/>
            <person name="Lipzen A."/>
            <person name="Lundell T."/>
            <person name="Morin E."/>
            <person name="Murat C."/>
            <person name="Riley R."/>
            <person name="Ohm R."/>
            <person name="Sun H."/>
            <person name="Tunlid A."/>
            <person name="Henrissat B."/>
            <person name="Grigoriev I.V."/>
            <person name="Hibbett D.S."/>
            <person name="Martin F."/>
        </authorList>
    </citation>
    <scope>NUCLEOTIDE SEQUENCE [LARGE SCALE GENOMIC DNA]</scope>
    <source>
        <strain evidence="3">LaAM-08-1</strain>
    </source>
</reference>
<gene>
    <name evidence="2" type="ORF">K443DRAFT_679270</name>
</gene>
<organism evidence="2 3">
    <name type="scientific">Laccaria amethystina LaAM-08-1</name>
    <dbReference type="NCBI Taxonomy" id="1095629"/>
    <lineage>
        <taxon>Eukaryota</taxon>
        <taxon>Fungi</taxon>
        <taxon>Dikarya</taxon>
        <taxon>Basidiomycota</taxon>
        <taxon>Agaricomycotina</taxon>
        <taxon>Agaricomycetes</taxon>
        <taxon>Agaricomycetidae</taxon>
        <taxon>Agaricales</taxon>
        <taxon>Agaricineae</taxon>
        <taxon>Hydnangiaceae</taxon>
        <taxon>Laccaria</taxon>
    </lineage>
</organism>
<name>A0A0C9XRD0_9AGAR</name>
<sequence>MGGTWLESEGEGLQPQNNTSPSKPLHDHFLALLPINPVYVQPYISTTWSAPAKSA</sequence>
<dbReference type="HOGENOM" id="CLU_3032730_0_0_1"/>
<dbReference type="EMBL" id="KN838629">
    <property type="protein sequence ID" value="KIK00272.1"/>
    <property type="molecule type" value="Genomic_DNA"/>
</dbReference>
<keyword evidence="3" id="KW-1185">Reference proteome</keyword>
<protein>
    <submittedName>
        <fullName evidence="2">Uncharacterized protein</fullName>
    </submittedName>
</protein>
<dbReference type="AlphaFoldDB" id="A0A0C9XRD0"/>
<proteinExistence type="predicted"/>
<evidence type="ECO:0000313" key="2">
    <source>
        <dbReference type="EMBL" id="KIK00272.1"/>
    </source>
</evidence>
<reference evidence="2 3" key="1">
    <citation type="submission" date="2014-04" db="EMBL/GenBank/DDBJ databases">
        <authorList>
            <consortium name="DOE Joint Genome Institute"/>
            <person name="Kuo A."/>
            <person name="Kohler A."/>
            <person name="Nagy L.G."/>
            <person name="Floudas D."/>
            <person name="Copeland A."/>
            <person name="Barry K.W."/>
            <person name="Cichocki N."/>
            <person name="Veneault-Fourrey C."/>
            <person name="LaButti K."/>
            <person name="Lindquist E.A."/>
            <person name="Lipzen A."/>
            <person name="Lundell T."/>
            <person name="Morin E."/>
            <person name="Murat C."/>
            <person name="Sun H."/>
            <person name="Tunlid A."/>
            <person name="Henrissat B."/>
            <person name="Grigoriev I.V."/>
            <person name="Hibbett D.S."/>
            <person name="Martin F."/>
            <person name="Nordberg H.P."/>
            <person name="Cantor M.N."/>
            <person name="Hua S.X."/>
        </authorList>
    </citation>
    <scope>NUCLEOTIDE SEQUENCE [LARGE SCALE GENOMIC DNA]</scope>
    <source>
        <strain evidence="2 3">LaAM-08-1</strain>
    </source>
</reference>
<evidence type="ECO:0000256" key="1">
    <source>
        <dbReference type="SAM" id="MobiDB-lite"/>
    </source>
</evidence>
<feature type="region of interest" description="Disordered" evidence="1">
    <location>
        <begin position="1"/>
        <end position="26"/>
    </location>
</feature>
<accession>A0A0C9XRD0</accession>